<protein>
    <recommendedName>
        <fullName evidence="2">histidine kinase</fullName>
        <ecNumber evidence="2">2.7.13.3</ecNumber>
    </recommendedName>
</protein>
<dbReference type="Proteomes" id="UP000248168">
    <property type="component" value="Unassembled WGS sequence"/>
</dbReference>
<feature type="domain" description="Histidine kinase" evidence="10">
    <location>
        <begin position="154"/>
        <end position="362"/>
    </location>
</feature>
<dbReference type="SMART" id="SM00388">
    <property type="entry name" value="HisKA"/>
    <property type="match status" value="1"/>
</dbReference>
<dbReference type="EC" id="2.7.13.3" evidence="2"/>
<dbReference type="Gene3D" id="1.10.287.130">
    <property type="match status" value="1"/>
</dbReference>
<gene>
    <name evidence="11" type="ORF">NITLEN_40418</name>
</gene>
<dbReference type="InterPro" id="IPR003661">
    <property type="entry name" value="HisK_dim/P_dom"/>
</dbReference>
<keyword evidence="8" id="KW-0902">Two-component regulatory system</keyword>
<comment type="catalytic activity">
    <reaction evidence="1">
        <text>ATP + protein L-histidine = ADP + protein N-phospho-L-histidine.</text>
        <dbReference type="EC" id="2.7.13.3"/>
    </reaction>
</comment>
<name>A0A330L970_9BACT</name>
<dbReference type="Pfam" id="PF02518">
    <property type="entry name" value="HATPase_c"/>
    <property type="match status" value="1"/>
</dbReference>
<evidence type="ECO:0000256" key="1">
    <source>
        <dbReference type="ARBA" id="ARBA00000085"/>
    </source>
</evidence>
<dbReference type="Gene3D" id="3.30.565.10">
    <property type="entry name" value="Histidine kinase-like ATPase, C-terminal domain"/>
    <property type="match status" value="1"/>
</dbReference>
<keyword evidence="6 11" id="KW-0418">Kinase</keyword>
<dbReference type="PROSITE" id="PS50109">
    <property type="entry name" value="HIS_KIN"/>
    <property type="match status" value="1"/>
</dbReference>
<keyword evidence="3" id="KW-0597">Phosphoprotein</keyword>
<keyword evidence="7" id="KW-0067">ATP-binding</keyword>
<keyword evidence="4 11" id="KW-0808">Transferase</keyword>
<dbReference type="GO" id="GO:0000155">
    <property type="term" value="F:phosphorelay sensor kinase activity"/>
    <property type="evidence" value="ECO:0007669"/>
    <property type="project" value="InterPro"/>
</dbReference>
<dbReference type="CDD" id="cd00082">
    <property type="entry name" value="HisKA"/>
    <property type="match status" value="1"/>
</dbReference>
<dbReference type="Gene3D" id="3.40.50.720">
    <property type="entry name" value="NAD(P)-binding Rossmann-like Domain"/>
    <property type="match status" value="1"/>
</dbReference>
<dbReference type="SUPFAM" id="SSF47384">
    <property type="entry name" value="Homodimeric domain of signal transducing histidine kinase"/>
    <property type="match status" value="1"/>
</dbReference>
<keyword evidence="5" id="KW-0547">Nucleotide-binding</keyword>
<feature type="region of interest" description="Disordered" evidence="9">
    <location>
        <begin position="1"/>
        <end position="26"/>
    </location>
</feature>
<dbReference type="PRINTS" id="PR00344">
    <property type="entry name" value="BCTRLSENSOR"/>
</dbReference>
<evidence type="ECO:0000256" key="7">
    <source>
        <dbReference type="ARBA" id="ARBA00022840"/>
    </source>
</evidence>
<dbReference type="PANTHER" id="PTHR43065">
    <property type="entry name" value="SENSOR HISTIDINE KINASE"/>
    <property type="match status" value="1"/>
</dbReference>
<organism evidence="11 12">
    <name type="scientific">Nitrospira lenta</name>
    <dbReference type="NCBI Taxonomy" id="1436998"/>
    <lineage>
        <taxon>Bacteria</taxon>
        <taxon>Pseudomonadati</taxon>
        <taxon>Nitrospirota</taxon>
        <taxon>Nitrospiria</taxon>
        <taxon>Nitrospirales</taxon>
        <taxon>Nitrospiraceae</taxon>
        <taxon>Nitrospira</taxon>
    </lineage>
</organism>
<dbReference type="SMART" id="SM00387">
    <property type="entry name" value="HATPase_c"/>
    <property type="match status" value="1"/>
</dbReference>
<evidence type="ECO:0000256" key="8">
    <source>
        <dbReference type="ARBA" id="ARBA00023012"/>
    </source>
</evidence>
<dbReference type="SUPFAM" id="SSF51735">
    <property type="entry name" value="NAD(P)-binding Rossmann-fold domains"/>
    <property type="match status" value="1"/>
</dbReference>
<evidence type="ECO:0000259" key="10">
    <source>
        <dbReference type="PROSITE" id="PS50109"/>
    </source>
</evidence>
<dbReference type="PANTHER" id="PTHR43065:SF10">
    <property type="entry name" value="PEROXIDE STRESS-ACTIVATED HISTIDINE KINASE MAK3"/>
    <property type="match status" value="1"/>
</dbReference>
<sequence length="364" mass="38715">MQRPSPAPREKDSAAPMPTTHPTDVTPTKIAILGAGRGGVALLDLLHQMPAIEIIGITDCNPNAPGLQRARELRVPVAPHITALIQSHGVQLILDVTGDPALGAILRNHARPEADVLSGSASRMLWELVQHESILQAELLHAEKLAGIGSFAAGIAHDINNPLQLILGLAENLEDETDLATIHEQAADIITAVKRTTAICRDLTSYTRRSASHNHSLVPLSARLDEALKIARYAVGLHDIDIVKRYTPDAAASGNPDELLHVFVNLITNAIQAMDSGGTLTLRTAIEPDTVLVQVSDTGCGIPPDLFNAIFEPFFTTKPPGKGTGLGLYNIKHVIHQMHGAIAVTSDVGIGSTFTITLPRTAQA</sequence>
<dbReference type="InterPro" id="IPR036291">
    <property type="entry name" value="NAD(P)-bd_dom_sf"/>
</dbReference>
<evidence type="ECO:0000313" key="12">
    <source>
        <dbReference type="Proteomes" id="UP000248168"/>
    </source>
</evidence>
<dbReference type="InterPro" id="IPR036097">
    <property type="entry name" value="HisK_dim/P_sf"/>
</dbReference>
<dbReference type="InterPro" id="IPR005467">
    <property type="entry name" value="His_kinase_dom"/>
</dbReference>
<accession>A0A330L970</accession>
<dbReference type="EMBL" id="OUNR01000017">
    <property type="protein sequence ID" value="SPP65945.1"/>
    <property type="molecule type" value="Genomic_DNA"/>
</dbReference>
<evidence type="ECO:0000256" key="6">
    <source>
        <dbReference type="ARBA" id="ARBA00022777"/>
    </source>
</evidence>
<reference evidence="12" key="1">
    <citation type="submission" date="2018-04" db="EMBL/GenBank/DDBJ databases">
        <authorList>
            <person name="Lucker S."/>
            <person name="Sakoula D."/>
        </authorList>
    </citation>
    <scope>NUCLEOTIDE SEQUENCE [LARGE SCALE GENOMIC DNA]</scope>
</reference>
<dbReference type="GO" id="GO:0005524">
    <property type="term" value="F:ATP binding"/>
    <property type="evidence" value="ECO:0007669"/>
    <property type="project" value="UniProtKB-KW"/>
</dbReference>
<evidence type="ECO:0000256" key="4">
    <source>
        <dbReference type="ARBA" id="ARBA00022679"/>
    </source>
</evidence>
<evidence type="ECO:0000256" key="3">
    <source>
        <dbReference type="ARBA" id="ARBA00022553"/>
    </source>
</evidence>
<dbReference type="InterPro" id="IPR004358">
    <property type="entry name" value="Sig_transdc_His_kin-like_C"/>
</dbReference>
<evidence type="ECO:0000256" key="9">
    <source>
        <dbReference type="SAM" id="MobiDB-lite"/>
    </source>
</evidence>
<evidence type="ECO:0000313" key="11">
    <source>
        <dbReference type="EMBL" id="SPP65945.1"/>
    </source>
</evidence>
<evidence type="ECO:0000256" key="2">
    <source>
        <dbReference type="ARBA" id="ARBA00012438"/>
    </source>
</evidence>
<dbReference type="AlphaFoldDB" id="A0A330L970"/>
<dbReference type="InterPro" id="IPR036890">
    <property type="entry name" value="HATPase_C_sf"/>
</dbReference>
<dbReference type="Pfam" id="PF00512">
    <property type="entry name" value="HisKA"/>
    <property type="match status" value="1"/>
</dbReference>
<proteinExistence type="predicted"/>
<evidence type="ECO:0000256" key="5">
    <source>
        <dbReference type="ARBA" id="ARBA00022741"/>
    </source>
</evidence>
<dbReference type="SUPFAM" id="SSF55874">
    <property type="entry name" value="ATPase domain of HSP90 chaperone/DNA topoisomerase II/histidine kinase"/>
    <property type="match status" value="1"/>
</dbReference>
<dbReference type="InterPro" id="IPR003594">
    <property type="entry name" value="HATPase_dom"/>
</dbReference>
<dbReference type="InParanoid" id="A0A330L970"/>
<dbReference type="FunCoup" id="A0A330L970">
    <property type="interactions" value="157"/>
</dbReference>
<keyword evidence="12" id="KW-1185">Reference proteome</keyword>